<dbReference type="InterPro" id="IPR008257">
    <property type="entry name" value="Pept_M19"/>
</dbReference>
<proteinExistence type="predicted"/>
<dbReference type="OrthoDB" id="611177at2"/>
<name>A0A521E4X6_9SPHI</name>
<dbReference type="Proteomes" id="UP000315971">
    <property type="component" value="Unassembled WGS sequence"/>
</dbReference>
<sequence>MRNFYVDIHCHPTLKPYGRSFGLANGGNSINHNHKNSIWYYDPPNLFSKFLNILIGLTPFSQTNFSSLVHGKVGLIFVSLYPMEKYLFKNRLKKVIADLISKLLTGVSQERVNFVQNVTDYYDDLKGEYEFLRQLDGQIVCIAGRKYRYIIAGSSSEVESLLNQEDSDIFTIVVLITFEGGHSFGCGIDPQVNKCDEVKVLQRVQDVKNWPHRPLYITFAHHFYNELCGHARSFNGIAGKICDQSYMLGAGISELGHKVLRELLDNRKGKRIVVDVKHMSPQSRREYFHLLETEYETENIPIVVSHGAVCGNERNKHLFYNDEINFYDDELVAIAKSRGLFGVQFDGRRIASKSEIDANSRRISRKENLYNCARLVWRQIEHIAEVLDGHGLFAWDVQCIGSDYDGVVDPIKGYWTAEEFRYMEAHLLMHVYNYAADGMRSLKNEFNKTRPEEIVNRFMSLNAQEFIMRNY</sequence>
<dbReference type="InterPro" id="IPR032466">
    <property type="entry name" value="Metal_Hydrolase"/>
</dbReference>
<dbReference type="Pfam" id="PF01244">
    <property type="entry name" value="Peptidase_M19"/>
    <property type="match status" value="1"/>
</dbReference>
<dbReference type="SUPFAM" id="SSF51556">
    <property type="entry name" value="Metallo-dependent hydrolases"/>
    <property type="match status" value="1"/>
</dbReference>
<dbReference type="AlphaFoldDB" id="A0A521E4X6"/>
<dbReference type="PANTHER" id="PTHR10443">
    <property type="entry name" value="MICROSOMAL DIPEPTIDASE"/>
    <property type="match status" value="1"/>
</dbReference>
<organism evidence="1 2">
    <name type="scientific">Solitalea koreensis</name>
    <dbReference type="NCBI Taxonomy" id="543615"/>
    <lineage>
        <taxon>Bacteria</taxon>
        <taxon>Pseudomonadati</taxon>
        <taxon>Bacteroidota</taxon>
        <taxon>Sphingobacteriia</taxon>
        <taxon>Sphingobacteriales</taxon>
        <taxon>Sphingobacteriaceae</taxon>
        <taxon>Solitalea</taxon>
    </lineage>
</organism>
<protein>
    <submittedName>
        <fullName evidence="1">Zn-dependent dipeptidase, dipeptidase homolog</fullName>
    </submittedName>
</protein>
<dbReference type="GO" id="GO:0070573">
    <property type="term" value="F:metallodipeptidase activity"/>
    <property type="evidence" value="ECO:0007669"/>
    <property type="project" value="InterPro"/>
</dbReference>
<dbReference type="EMBL" id="FXSZ01000011">
    <property type="protein sequence ID" value="SMO78989.1"/>
    <property type="molecule type" value="Genomic_DNA"/>
</dbReference>
<accession>A0A521E4X6</accession>
<dbReference type="RefSeq" id="WP_142604570.1">
    <property type="nucleotide sequence ID" value="NZ_FXSZ01000011.1"/>
</dbReference>
<dbReference type="GO" id="GO:0006508">
    <property type="term" value="P:proteolysis"/>
    <property type="evidence" value="ECO:0007669"/>
    <property type="project" value="InterPro"/>
</dbReference>
<gene>
    <name evidence="1" type="ORF">SAMN06265350_11130</name>
</gene>
<dbReference type="PANTHER" id="PTHR10443:SF12">
    <property type="entry name" value="DIPEPTIDASE"/>
    <property type="match status" value="1"/>
</dbReference>
<evidence type="ECO:0000313" key="2">
    <source>
        <dbReference type="Proteomes" id="UP000315971"/>
    </source>
</evidence>
<dbReference type="Gene3D" id="3.20.20.140">
    <property type="entry name" value="Metal-dependent hydrolases"/>
    <property type="match status" value="1"/>
</dbReference>
<reference evidence="1 2" key="1">
    <citation type="submission" date="2017-05" db="EMBL/GenBank/DDBJ databases">
        <authorList>
            <person name="Varghese N."/>
            <person name="Submissions S."/>
        </authorList>
    </citation>
    <scope>NUCLEOTIDE SEQUENCE [LARGE SCALE GENOMIC DNA]</scope>
    <source>
        <strain evidence="1 2">DSM 21342</strain>
    </source>
</reference>
<evidence type="ECO:0000313" key="1">
    <source>
        <dbReference type="EMBL" id="SMO78989.1"/>
    </source>
</evidence>
<keyword evidence="2" id="KW-1185">Reference proteome</keyword>